<evidence type="ECO:0000313" key="1">
    <source>
        <dbReference type="EMBL" id="CCU56089.1"/>
    </source>
</evidence>
<organism evidence="1 2">
    <name type="scientific">Choristoneura rosaceana entomopoxvirus 'L'</name>
    <dbReference type="NCBI Taxonomy" id="1293539"/>
    <lineage>
        <taxon>Viruses</taxon>
        <taxon>Varidnaviria</taxon>
        <taxon>Bamfordvirae</taxon>
        <taxon>Nucleocytoviricota</taxon>
        <taxon>Pokkesviricetes</taxon>
        <taxon>Chitovirales</taxon>
        <taxon>Poxviridae</taxon>
        <taxon>Entomopoxvirinae</taxon>
        <taxon>Betaentomopoxvirus</taxon>
        <taxon>Betaentomopoxvirus crosaceana</taxon>
        <taxon>Choristoneura rosaceana entomopoxvirus</taxon>
    </lineage>
</organism>
<protein>
    <recommendedName>
        <fullName evidence="3">N1R/p28-like protein</fullName>
    </recommendedName>
</protein>
<accession>A0ABM9QKN1</accession>
<dbReference type="Proteomes" id="UP000792374">
    <property type="component" value="Genome"/>
</dbReference>
<dbReference type="EMBL" id="HF679133">
    <property type="protein sequence ID" value="CCU56089.1"/>
    <property type="molecule type" value="Genomic_DNA"/>
</dbReference>
<proteinExistence type="predicted"/>
<dbReference type="GeneID" id="15613512"/>
<gene>
    <name evidence="1" type="ORF">CHREV_187</name>
</gene>
<evidence type="ECO:0000313" key="2">
    <source>
        <dbReference type="Proteomes" id="UP000792374"/>
    </source>
</evidence>
<keyword evidence="2" id="KW-1185">Reference proteome</keyword>
<evidence type="ECO:0008006" key="3">
    <source>
        <dbReference type="Google" id="ProtNLM"/>
    </source>
</evidence>
<reference evidence="1" key="1">
    <citation type="journal article" date="2013" name="J. Virol.">
        <title>New Insights into the Evolution of Entomopoxvirinae from the Complete Genome Sequences of Four Entomopoxviruses Infecting Adoxophyes honmai, Choristoneura biennis, Choristoneura rosaceana, and Mythimna separata.</title>
        <authorList>
            <person name="Theze J."/>
            <person name="Takatsuka J."/>
            <person name="Li Z."/>
            <person name="Gallais J."/>
            <person name="Doucet D."/>
            <person name="Arif B."/>
            <person name="Nakai M."/>
            <person name="Herniou E.A."/>
        </authorList>
    </citation>
    <scope>NUCLEOTIDE SEQUENCE</scope>
</reference>
<dbReference type="RefSeq" id="YP_008004591.1">
    <property type="nucleotide sequence ID" value="NC_021249.1"/>
</dbReference>
<name>A0ABM9QKN1_9POXV</name>
<sequence length="135" mass="16248">METILNKYKLHYTLDETHIFNDKCIKIKGNLDRPFYRYYDILNIIEDASDIEIPSHEYDRIFDNELYISDFNFCYIVIMSKSKCALDLKNNIYDLLHLMRDNLHEDYTHIIYDQNEIISKLSHTNTNNVDTDKLN</sequence>